<proteinExistence type="predicted"/>
<keyword evidence="2" id="KW-1185">Reference proteome</keyword>
<organism evidence="1 2">
    <name type="scientific">Dyadobacter jejuensis</name>
    <dbReference type="NCBI Taxonomy" id="1082580"/>
    <lineage>
        <taxon>Bacteria</taxon>
        <taxon>Pseudomonadati</taxon>
        <taxon>Bacteroidota</taxon>
        <taxon>Cytophagia</taxon>
        <taxon>Cytophagales</taxon>
        <taxon>Spirosomataceae</taxon>
        <taxon>Dyadobacter</taxon>
    </lineage>
</organism>
<evidence type="ECO:0000313" key="2">
    <source>
        <dbReference type="Proteomes" id="UP000245880"/>
    </source>
</evidence>
<dbReference type="EMBL" id="QGDT01000014">
    <property type="protein sequence ID" value="PWJ55244.1"/>
    <property type="molecule type" value="Genomic_DNA"/>
</dbReference>
<name>A0A316AED5_9BACT</name>
<sequence length="42" mass="5100">MVYRRNHKLFFNLLTGYRKYTSQTVSGNDFRYVTKIIDVLKI</sequence>
<dbReference type="Proteomes" id="UP000245880">
    <property type="component" value="Unassembled WGS sequence"/>
</dbReference>
<accession>A0A316AED5</accession>
<protein>
    <submittedName>
        <fullName evidence="1">Uncharacterized protein</fullName>
    </submittedName>
</protein>
<gene>
    <name evidence="1" type="ORF">CLV98_11412</name>
</gene>
<reference evidence="1 2" key="1">
    <citation type="submission" date="2018-03" db="EMBL/GenBank/DDBJ databases">
        <title>Genomic Encyclopedia of Archaeal and Bacterial Type Strains, Phase II (KMG-II): from individual species to whole genera.</title>
        <authorList>
            <person name="Goeker M."/>
        </authorList>
    </citation>
    <scope>NUCLEOTIDE SEQUENCE [LARGE SCALE GENOMIC DNA]</scope>
    <source>
        <strain evidence="1 2">DSM 100346</strain>
    </source>
</reference>
<dbReference type="AlphaFoldDB" id="A0A316AED5"/>
<evidence type="ECO:0000313" key="1">
    <source>
        <dbReference type="EMBL" id="PWJ55244.1"/>
    </source>
</evidence>
<comment type="caution">
    <text evidence="1">The sequence shown here is derived from an EMBL/GenBank/DDBJ whole genome shotgun (WGS) entry which is preliminary data.</text>
</comment>